<proteinExistence type="predicted"/>
<dbReference type="Proteomes" id="UP000594430">
    <property type="component" value="Plasmid pVIM-24-ZDHY414"/>
</dbReference>
<accession>A0A7S9Q5D5</accession>
<name>A0A7S9Q5D5_9PSED</name>
<protein>
    <submittedName>
        <fullName evidence="1">Uncharacterized protein</fullName>
    </submittedName>
</protein>
<gene>
    <name evidence="1" type="ORF">IZU98_23750</name>
</gene>
<dbReference type="AlphaFoldDB" id="A0A7S9Q5D5"/>
<reference evidence="1 2" key="1">
    <citation type="submission" date="2020-11" db="EMBL/GenBank/DDBJ databases">
        <title>Pseudomonas fulva producing VIM-24.</title>
        <authorList>
            <person name="Liu S."/>
        </authorList>
    </citation>
    <scope>NUCLEOTIDE SEQUENCE [LARGE SCALE GENOMIC DNA]</scope>
    <source>
        <strain evidence="1 2">ZDHY414</strain>
        <plasmid evidence="1 2">pVIM-24-ZDHY414</plasmid>
    </source>
</reference>
<sequence length="169" mass="18517">MIFEIQMKWAPKLASDLSVDCSPLENGGWLFPGMPALTEQLATLRMVACSAIATLDEDALSRFGYRVTDVYKRIVSTGEDQHQANARVFAERVGLHQADQPPGARRYCDQMDNPASGAAAKDLTDVLPRLSTTSLDVRKAAVESPKPEGTLEQAAARLHHRVFGLRPVK</sequence>
<geneLocation type="plasmid" evidence="1 2">
    <name>pVIM-24-ZDHY414</name>
</geneLocation>
<keyword evidence="1" id="KW-0614">Plasmid</keyword>
<dbReference type="RefSeq" id="WP_084851770.1">
    <property type="nucleotide sequence ID" value="NZ_CP064945.1"/>
</dbReference>
<dbReference type="EMBL" id="CP064948">
    <property type="protein sequence ID" value="QPH51901.1"/>
    <property type="molecule type" value="Genomic_DNA"/>
</dbReference>
<organism evidence="1 2">
    <name type="scientific">Pseudomonas fulva</name>
    <dbReference type="NCBI Taxonomy" id="47880"/>
    <lineage>
        <taxon>Bacteria</taxon>
        <taxon>Pseudomonadati</taxon>
        <taxon>Pseudomonadota</taxon>
        <taxon>Gammaproteobacteria</taxon>
        <taxon>Pseudomonadales</taxon>
        <taxon>Pseudomonadaceae</taxon>
        <taxon>Pseudomonas</taxon>
    </lineage>
</organism>
<evidence type="ECO:0000313" key="1">
    <source>
        <dbReference type="EMBL" id="QPH51901.1"/>
    </source>
</evidence>
<evidence type="ECO:0000313" key="2">
    <source>
        <dbReference type="Proteomes" id="UP000594430"/>
    </source>
</evidence>